<reference evidence="2 3" key="1">
    <citation type="submission" date="2016-03" db="EMBL/GenBank/DDBJ databases">
        <title>EvidentialGene: Evidence-directed Construction of Genes on Genomes.</title>
        <authorList>
            <person name="Gilbert D.G."/>
            <person name="Choi J.-H."/>
            <person name="Mockaitis K."/>
            <person name="Colbourne J."/>
            <person name="Pfrender M."/>
        </authorList>
    </citation>
    <scope>NUCLEOTIDE SEQUENCE [LARGE SCALE GENOMIC DNA]</scope>
    <source>
        <strain evidence="2 3">Xinb3</strain>
        <tissue evidence="2">Complete organism</tissue>
    </source>
</reference>
<feature type="compositionally biased region" description="Basic and acidic residues" evidence="1">
    <location>
        <begin position="27"/>
        <end position="48"/>
    </location>
</feature>
<evidence type="ECO:0000313" key="2">
    <source>
        <dbReference type="EMBL" id="KZS11023.1"/>
    </source>
</evidence>
<name>A0A164U3D6_9CRUS</name>
<evidence type="ECO:0000256" key="1">
    <source>
        <dbReference type="SAM" id="MobiDB-lite"/>
    </source>
</evidence>
<comment type="caution">
    <text evidence="2">The sequence shown here is derived from an EMBL/GenBank/DDBJ whole genome shotgun (WGS) entry which is preliminary data.</text>
</comment>
<dbReference type="AlphaFoldDB" id="A0A164U3D6"/>
<proteinExistence type="predicted"/>
<accession>A0A164U3D6</accession>
<organism evidence="2 3">
    <name type="scientific">Daphnia magna</name>
    <dbReference type="NCBI Taxonomy" id="35525"/>
    <lineage>
        <taxon>Eukaryota</taxon>
        <taxon>Metazoa</taxon>
        <taxon>Ecdysozoa</taxon>
        <taxon>Arthropoda</taxon>
        <taxon>Crustacea</taxon>
        <taxon>Branchiopoda</taxon>
        <taxon>Diplostraca</taxon>
        <taxon>Cladocera</taxon>
        <taxon>Anomopoda</taxon>
        <taxon>Daphniidae</taxon>
        <taxon>Daphnia</taxon>
    </lineage>
</organism>
<dbReference type="EMBL" id="LRGB01001594">
    <property type="protein sequence ID" value="KZS11023.1"/>
    <property type="molecule type" value="Genomic_DNA"/>
</dbReference>
<sequence>MEGHLRATVAQKSPRRKIIPQPSYKTSHPDHIRHMKNKEKEIHIDMED</sequence>
<evidence type="ECO:0000313" key="3">
    <source>
        <dbReference type="Proteomes" id="UP000076858"/>
    </source>
</evidence>
<protein>
    <submittedName>
        <fullName evidence="2">Uncharacterized protein</fullName>
    </submittedName>
</protein>
<keyword evidence="3" id="KW-1185">Reference proteome</keyword>
<feature type="region of interest" description="Disordered" evidence="1">
    <location>
        <begin position="1"/>
        <end position="48"/>
    </location>
</feature>
<dbReference type="Proteomes" id="UP000076858">
    <property type="component" value="Unassembled WGS sequence"/>
</dbReference>
<gene>
    <name evidence="2" type="ORF">APZ42_024360</name>
</gene>